<gene>
    <name evidence="8" type="ORF">OXX778_LOCUS5971</name>
</gene>
<evidence type="ECO:0000313" key="8">
    <source>
        <dbReference type="EMBL" id="CAF0791080.1"/>
    </source>
</evidence>
<dbReference type="GO" id="GO:0036038">
    <property type="term" value="C:MKS complex"/>
    <property type="evidence" value="ECO:0007669"/>
    <property type="project" value="TreeGrafter"/>
</dbReference>
<dbReference type="GO" id="GO:1904491">
    <property type="term" value="P:protein localization to ciliary transition zone"/>
    <property type="evidence" value="ECO:0007669"/>
    <property type="project" value="TreeGrafter"/>
</dbReference>
<evidence type="ECO:0000256" key="1">
    <source>
        <dbReference type="ARBA" id="ARBA00004141"/>
    </source>
</evidence>
<evidence type="ECO:0000256" key="6">
    <source>
        <dbReference type="ARBA" id="ARBA00023136"/>
    </source>
</evidence>
<feature type="transmembrane region" description="Helical" evidence="7">
    <location>
        <begin position="53"/>
        <end position="78"/>
    </location>
</feature>
<dbReference type="GO" id="GO:0016020">
    <property type="term" value="C:membrane"/>
    <property type="evidence" value="ECO:0007669"/>
    <property type="project" value="UniProtKB-SubCell"/>
</dbReference>
<dbReference type="InterPro" id="IPR029248">
    <property type="entry name" value="TMEM107"/>
</dbReference>
<evidence type="ECO:0000256" key="2">
    <source>
        <dbReference type="ARBA" id="ARBA00015652"/>
    </source>
</evidence>
<keyword evidence="5 7" id="KW-1133">Transmembrane helix</keyword>
<sequence length="323" mass="36194">MLFKLPLSVPIRFLTSILHIIITSIILMYRTWNVNACSTLKTPEEFKLKDDQLIIALSFILALTSFEILSLIFGLSLYSNIQNFLSTSFHLSGFVASLFFLFYRACSDLIWIIFSVCCFIPFLTEIITIFRICLCKRLPACYSLIFQIAFGIKSDSISKIKCSRTSVCGVGLCCRGNDDKIIPAALNYFTQVDWWRSQLGINPGTCTSDLAREGEFCDSFCTCAKGLLCTPNLLCRSCGNICMTSEFVNKLVNYYDQGCNCIGNVGTISANPESGIPLTKPHQVNLNRHPVYDADSLKRLASFSSKNSKIKIVDNIVQLPFRN</sequence>
<comment type="subcellular location">
    <subcellularLocation>
        <location evidence="1">Membrane</location>
        <topology evidence="1">Multi-pass membrane protein</topology>
    </subcellularLocation>
</comment>
<keyword evidence="3 7" id="KW-0812">Transmembrane</keyword>
<feature type="transmembrane region" description="Helical" evidence="7">
    <location>
        <begin position="109"/>
        <end position="130"/>
    </location>
</feature>
<dbReference type="AlphaFoldDB" id="A0A813S786"/>
<comment type="caution">
    <text evidence="8">The sequence shown here is derived from an EMBL/GenBank/DDBJ whole genome shotgun (WGS) entry which is preliminary data.</text>
</comment>
<keyword evidence="6 7" id="KW-0472">Membrane</keyword>
<accession>A0A813S786</accession>
<name>A0A813S786_9BILA</name>
<reference evidence="8" key="1">
    <citation type="submission" date="2021-02" db="EMBL/GenBank/DDBJ databases">
        <authorList>
            <person name="Nowell W R."/>
        </authorList>
    </citation>
    <scope>NUCLEOTIDE SEQUENCE</scope>
    <source>
        <strain evidence="8">Ploen Becks lab</strain>
    </source>
</reference>
<keyword evidence="4" id="KW-0970">Cilium biogenesis/degradation</keyword>
<evidence type="ECO:0000256" key="7">
    <source>
        <dbReference type="SAM" id="Phobius"/>
    </source>
</evidence>
<dbReference type="PANTHER" id="PTHR34341">
    <property type="entry name" value="TRANSMEMBRANE PROTEIN 107"/>
    <property type="match status" value="1"/>
</dbReference>
<dbReference type="PANTHER" id="PTHR34341:SF1">
    <property type="entry name" value="TRANSMEMBRANE PROTEIN 107"/>
    <property type="match status" value="1"/>
</dbReference>
<dbReference type="Proteomes" id="UP000663879">
    <property type="component" value="Unassembled WGS sequence"/>
</dbReference>
<feature type="transmembrane region" description="Helical" evidence="7">
    <location>
        <begin position="12"/>
        <end position="32"/>
    </location>
</feature>
<feature type="transmembrane region" description="Helical" evidence="7">
    <location>
        <begin position="84"/>
        <end position="102"/>
    </location>
</feature>
<dbReference type="EMBL" id="CAJNOC010000680">
    <property type="protein sequence ID" value="CAF0791080.1"/>
    <property type="molecule type" value="Genomic_DNA"/>
</dbReference>
<dbReference type="GO" id="GO:1905515">
    <property type="term" value="P:non-motile cilium assembly"/>
    <property type="evidence" value="ECO:0007669"/>
    <property type="project" value="TreeGrafter"/>
</dbReference>
<proteinExistence type="predicted"/>
<dbReference type="Pfam" id="PF14995">
    <property type="entry name" value="TMEM107"/>
    <property type="match status" value="1"/>
</dbReference>
<organism evidence="8 9">
    <name type="scientific">Brachionus calyciflorus</name>
    <dbReference type="NCBI Taxonomy" id="104777"/>
    <lineage>
        <taxon>Eukaryota</taxon>
        <taxon>Metazoa</taxon>
        <taxon>Spiralia</taxon>
        <taxon>Gnathifera</taxon>
        <taxon>Rotifera</taxon>
        <taxon>Eurotatoria</taxon>
        <taxon>Monogononta</taxon>
        <taxon>Pseudotrocha</taxon>
        <taxon>Ploima</taxon>
        <taxon>Brachionidae</taxon>
        <taxon>Brachionus</taxon>
    </lineage>
</organism>
<evidence type="ECO:0000256" key="5">
    <source>
        <dbReference type="ARBA" id="ARBA00022989"/>
    </source>
</evidence>
<protein>
    <recommendedName>
        <fullName evidence="2">Transmembrane protein 107</fullName>
    </recommendedName>
</protein>
<keyword evidence="9" id="KW-1185">Reference proteome</keyword>
<evidence type="ECO:0000313" key="9">
    <source>
        <dbReference type="Proteomes" id="UP000663879"/>
    </source>
</evidence>
<dbReference type="OrthoDB" id="10480652at2759"/>
<evidence type="ECO:0000256" key="4">
    <source>
        <dbReference type="ARBA" id="ARBA00022794"/>
    </source>
</evidence>
<evidence type="ECO:0000256" key="3">
    <source>
        <dbReference type="ARBA" id="ARBA00022692"/>
    </source>
</evidence>